<evidence type="ECO:0000256" key="2">
    <source>
        <dbReference type="ARBA" id="ARBA00022679"/>
    </source>
</evidence>
<feature type="domain" description="DhaK" evidence="7">
    <location>
        <begin position="20"/>
        <end position="350"/>
    </location>
</feature>
<dbReference type="InterPro" id="IPR036117">
    <property type="entry name" value="DhaL_dom_sf"/>
</dbReference>
<reference evidence="8" key="1">
    <citation type="submission" date="2021-05" db="EMBL/GenBank/DDBJ databases">
        <title>The genome of the haptophyte Pavlova lutheri (Diacronema luteri, Pavlovales) - a model for lipid biosynthesis in eukaryotic algae.</title>
        <authorList>
            <person name="Hulatt C.J."/>
            <person name="Posewitz M.C."/>
        </authorList>
    </citation>
    <scope>NUCLEOTIDE SEQUENCE</scope>
    <source>
        <strain evidence="8">NIVA-4/92</strain>
    </source>
</reference>
<sequence>MEAHRMPGLDRQSSKKLLNEPTDAVQQMIEGLVETTAGLNRIDGHNVVVRADIEAVRDQQVAIISGGGSGHEPSHGGWVGPGMLSAAVAGDIFASPPTASVLAAILTVTGAPGCVLIIKNYTGDRLNFGLAAAQARAAGVAVEVIIVGEDCALPANEAEPSRRRGLAGTVLVHKVAGAAAAAGLSLANVADEARKAAAAVGTVGLSLTSCTLPGQNAPQRIPAGKVEMGLGIHGEPGASTTSLAHVDALVDALLEQVLSQAPGHRFLTVERGERVCLLVNNLGATTHMELAIAVRRAVAQLEARWRVRVARVFTGTFMSSLDMAGISLSVMRLNDLRTARLDALTRAPAWPSVPGMRVPGRAPIAAVSLAAMGGTSARGRLTSASLVERALRRACARVVACHAQLNHWDRLVGDGDCGDTLNAGASAVLAALDGLAEPDAALSDAASALRLIARAIERMGGSSGALYHIGLTAAASAAVARAADESEAVVWAEALRAAVDAIMEFGGARPGFRTMLDAIVPASEALHEAAAHNASAAECARRAIDAAERGAEATKAMRAHAGRTAYVPEANQKGVPDPGAMGAVEWMRGVGEALGLEYEPLAAEG</sequence>
<dbReference type="SUPFAM" id="SSF101473">
    <property type="entry name" value="DhaL-like"/>
    <property type="match status" value="1"/>
</dbReference>
<organism evidence="8 9">
    <name type="scientific">Diacronema lutheri</name>
    <name type="common">Unicellular marine alga</name>
    <name type="synonym">Monochrysis lutheri</name>
    <dbReference type="NCBI Taxonomy" id="2081491"/>
    <lineage>
        <taxon>Eukaryota</taxon>
        <taxon>Haptista</taxon>
        <taxon>Haptophyta</taxon>
        <taxon>Pavlovophyceae</taxon>
        <taxon>Pavlovales</taxon>
        <taxon>Pavlovaceae</taxon>
        <taxon>Diacronema</taxon>
    </lineage>
</organism>
<keyword evidence="2" id="KW-0808">Transferase</keyword>
<evidence type="ECO:0000259" key="7">
    <source>
        <dbReference type="PROSITE" id="PS51481"/>
    </source>
</evidence>
<dbReference type="OrthoDB" id="1724672at2759"/>
<dbReference type="GO" id="GO:0005829">
    <property type="term" value="C:cytosol"/>
    <property type="evidence" value="ECO:0007669"/>
    <property type="project" value="TreeGrafter"/>
</dbReference>
<evidence type="ECO:0000259" key="6">
    <source>
        <dbReference type="PROSITE" id="PS51480"/>
    </source>
</evidence>
<dbReference type="SUPFAM" id="SSF82549">
    <property type="entry name" value="DAK1/DegV-like"/>
    <property type="match status" value="1"/>
</dbReference>
<dbReference type="PROSITE" id="PS51480">
    <property type="entry name" value="DHAL"/>
    <property type="match status" value="1"/>
</dbReference>
<dbReference type="Gene3D" id="3.30.1180.20">
    <property type="entry name" value="Dihydroxyacetone kinase, domain 2"/>
    <property type="match status" value="1"/>
</dbReference>
<dbReference type="GO" id="GO:0004371">
    <property type="term" value="F:glycerone kinase activity"/>
    <property type="evidence" value="ECO:0007669"/>
    <property type="project" value="InterPro"/>
</dbReference>
<evidence type="ECO:0000256" key="4">
    <source>
        <dbReference type="ARBA" id="ARBA00022777"/>
    </source>
</evidence>
<proteinExistence type="inferred from homology"/>
<gene>
    <name evidence="8" type="ORF">KFE25_000682</name>
</gene>
<evidence type="ECO:0000313" key="9">
    <source>
        <dbReference type="Proteomes" id="UP000751190"/>
    </source>
</evidence>
<dbReference type="InterPro" id="IPR004007">
    <property type="entry name" value="DhaL_dom"/>
</dbReference>
<dbReference type="InterPro" id="IPR050861">
    <property type="entry name" value="Dihydroxyacetone_Kinase"/>
</dbReference>
<accession>A0A8J5XEM4</accession>
<dbReference type="FunFam" id="1.25.40.340:FF:000002">
    <property type="entry name" value="Dihydroxyacetone kinase, L subunit"/>
    <property type="match status" value="1"/>
</dbReference>
<protein>
    <recommendedName>
        <fullName evidence="10">Dihydroxyacetone kinase</fullName>
    </recommendedName>
</protein>
<keyword evidence="3" id="KW-0547">Nucleotide-binding</keyword>
<dbReference type="Gene3D" id="1.25.40.340">
    <property type="match status" value="1"/>
</dbReference>
<comment type="caution">
    <text evidence="8">The sequence shown here is derived from an EMBL/GenBank/DDBJ whole genome shotgun (WGS) entry which is preliminary data.</text>
</comment>
<dbReference type="PANTHER" id="PTHR28629">
    <property type="entry name" value="TRIOKINASE/FMN CYCLASE"/>
    <property type="match status" value="1"/>
</dbReference>
<keyword evidence="5" id="KW-0067">ATP-binding</keyword>
<dbReference type="NCBIfam" id="NF011049">
    <property type="entry name" value="PRK14479.1"/>
    <property type="match status" value="1"/>
</dbReference>
<dbReference type="AlphaFoldDB" id="A0A8J5XEM4"/>
<dbReference type="FunFam" id="3.40.50.10440:FF:000001">
    <property type="entry name" value="Dihydroxyacetone kinase, DhaK subunit"/>
    <property type="match status" value="1"/>
</dbReference>
<evidence type="ECO:0000256" key="5">
    <source>
        <dbReference type="ARBA" id="ARBA00022840"/>
    </source>
</evidence>
<dbReference type="Gene3D" id="3.40.50.10440">
    <property type="entry name" value="Dihydroxyacetone kinase, domain 1"/>
    <property type="match status" value="1"/>
</dbReference>
<dbReference type="Proteomes" id="UP000751190">
    <property type="component" value="Unassembled WGS sequence"/>
</dbReference>
<dbReference type="OMA" id="ALNMNGF"/>
<dbReference type="FunFam" id="3.30.1180.20:FF:000001">
    <property type="entry name" value="Dihydroxyacetone kinase 1"/>
    <property type="match status" value="1"/>
</dbReference>
<evidence type="ECO:0000256" key="1">
    <source>
        <dbReference type="ARBA" id="ARBA00008757"/>
    </source>
</evidence>
<dbReference type="GO" id="GO:0005524">
    <property type="term" value="F:ATP binding"/>
    <property type="evidence" value="ECO:0007669"/>
    <property type="project" value="UniProtKB-KW"/>
</dbReference>
<dbReference type="Pfam" id="PF02734">
    <property type="entry name" value="Dak2"/>
    <property type="match status" value="1"/>
</dbReference>
<feature type="domain" description="DhaL" evidence="6">
    <location>
        <begin position="385"/>
        <end position="592"/>
    </location>
</feature>
<keyword evidence="4" id="KW-0418">Kinase</keyword>
<dbReference type="InterPro" id="IPR004006">
    <property type="entry name" value="DhaK_dom"/>
</dbReference>
<dbReference type="PANTHER" id="PTHR28629:SF4">
    <property type="entry name" value="TRIOKINASE_FMN CYCLASE"/>
    <property type="match status" value="1"/>
</dbReference>
<evidence type="ECO:0000313" key="8">
    <source>
        <dbReference type="EMBL" id="KAG8467366.1"/>
    </source>
</evidence>
<dbReference type="Pfam" id="PF02733">
    <property type="entry name" value="Dak1"/>
    <property type="match status" value="1"/>
</dbReference>
<dbReference type="GO" id="GO:0019563">
    <property type="term" value="P:glycerol catabolic process"/>
    <property type="evidence" value="ECO:0007669"/>
    <property type="project" value="TreeGrafter"/>
</dbReference>
<comment type="similarity">
    <text evidence="1">Belongs to the dihydroxyacetone kinase (DAK) family.</text>
</comment>
<dbReference type="EMBL" id="JAGTXO010000006">
    <property type="protein sequence ID" value="KAG8467366.1"/>
    <property type="molecule type" value="Genomic_DNA"/>
</dbReference>
<evidence type="ECO:0000256" key="3">
    <source>
        <dbReference type="ARBA" id="ARBA00022741"/>
    </source>
</evidence>
<dbReference type="PROSITE" id="PS51481">
    <property type="entry name" value="DHAK"/>
    <property type="match status" value="1"/>
</dbReference>
<name>A0A8J5XEM4_DIALT</name>
<keyword evidence="9" id="KW-1185">Reference proteome</keyword>
<evidence type="ECO:0008006" key="10">
    <source>
        <dbReference type="Google" id="ProtNLM"/>
    </source>
</evidence>
<dbReference type="SMART" id="SM01120">
    <property type="entry name" value="Dak2"/>
    <property type="match status" value="1"/>
</dbReference>